<dbReference type="InterPro" id="IPR051139">
    <property type="entry name" value="Mediator_complx_sub13"/>
</dbReference>
<comment type="caution">
    <text evidence="14">The sequence shown here is derived from an EMBL/GenBank/DDBJ whole genome shotgun (WGS) entry which is preliminary data.</text>
</comment>
<dbReference type="InterPro" id="IPR009401">
    <property type="entry name" value="Med13_C"/>
</dbReference>
<feature type="region of interest" description="Disordered" evidence="10">
    <location>
        <begin position="441"/>
        <end position="460"/>
    </location>
</feature>
<evidence type="ECO:0000256" key="10">
    <source>
        <dbReference type="SAM" id="MobiDB-lite"/>
    </source>
</evidence>
<keyword evidence="4 9" id="KW-0678">Repressor</keyword>
<keyword evidence="8 9" id="KW-0539">Nucleus</keyword>
<keyword evidence="7 9" id="KW-0804">Transcription</keyword>
<evidence type="ECO:0000259" key="12">
    <source>
        <dbReference type="Pfam" id="PF11597"/>
    </source>
</evidence>
<evidence type="ECO:0000313" key="15">
    <source>
        <dbReference type="Proteomes" id="UP001603857"/>
    </source>
</evidence>
<feature type="compositionally biased region" description="Low complexity" evidence="10">
    <location>
        <begin position="1537"/>
        <end position="1546"/>
    </location>
</feature>
<feature type="region of interest" description="Disordered" evidence="10">
    <location>
        <begin position="391"/>
        <end position="432"/>
    </location>
</feature>
<dbReference type="Pfam" id="PF06333">
    <property type="entry name" value="Med13_C"/>
    <property type="match status" value="1"/>
</dbReference>
<feature type="domain" description="MID" evidence="13">
    <location>
        <begin position="1156"/>
        <end position="1392"/>
    </location>
</feature>
<feature type="compositionally biased region" description="Polar residues" evidence="10">
    <location>
        <begin position="1505"/>
        <end position="1536"/>
    </location>
</feature>
<organism evidence="14 15">
    <name type="scientific">Flemingia macrophylla</name>
    <dbReference type="NCBI Taxonomy" id="520843"/>
    <lineage>
        <taxon>Eukaryota</taxon>
        <taxon>Viridiplantae</taxon>
        <taxon>Streptophyta</taxon>
        <taxon>Embryophyta</taxon>
        <taxon>Tracheophyta</taxon>
        <taxon>Spermatophyta</taxon>
        <taxon>Magnoliopsida</taxon>
        <taxon>eudicotyledons</taxon>
        <taxon>Gunneridae</taxon>
        <taxon>Pentapetalae</taxon>
        <taxon>rosids</taxon>
        <taxon>fabids</taxon>
        <taxon>Fabales</taxon>
        <taxon>Fabaceae</taxon>
        <taxon>Papilionoideae</taxon>
        <taxon>50 kb inversion clade</taxon>
        <taxon>NPAAA clade</taxon>
        <taxon>indigoferoid/millettioid clade</taxon>
        <taxon>Phaseoleae</taxon>
        <taxon>Flemingia</taxon>
    </lineage>
</organism>
<comment type="subunit">
    <text evidence="9">Component of the Mediator complex.</text>
</comment>
<dbReference type="InterPro" id="IPR041285">
    <property type="entry name" value="MID_MedPIWI"/>
</dbReference>
<sequence>MWTNVFKIGSLHQISWFQFLPHEPDLNPLPDKSVKVDQKDAAMFLVLSSHLQLQKEGFLSTWTNSFVGPWDPSQGLHNPDEKIKLWLFLPGRHSSVGETAQPAVSGLRVVASGLWLAPGDSEEVAAALSQALRNRIERALHGLYYMRFGDVFSKFHQFQRDELFRRGQPAVEFVFAATEEAIFIHVIVSSKHIRMLSTGDLEKVLKHSTESTFRLPVIVSPHGVRGSLTGCSPSDLVKQSYFSSTKYRVSSGIIDLPNHVSQGVGCQLRGQNCYVEVSVGSPRSGADNTFQPNKMSVRNLPKLHVVESPIVGRSEHKGSPDHLLDYEKTFLYPAEAVLVPILQTSLARSSLRRFWLQNWMGPSLPGSSSFIHCAGNVDCTEDPWTEINATRTQNSYDSSSNSNSSSISSLSASSSDSDYKTTGPSELEADADSLTCRQSMVSSGDHLESDGPKLGTKRSRTGVTELLSTATNIPMQDAYMSDFGSMEVNNSAITGVGNEPIGSYWDWDDDDRGMEMDIQALLSEFGDFGDFFENDVLPFGEPPGTAESQALIFSALDCGDVNSSPGGVIDVSDQMLLPVGFPSFDSFNPPPSAAMEECLNKSQDNLNNSMSSGPTNQTQMLYMREFDHIMKAEAMMTFAPEFGAVETPSSELSTTLFRSPYFPKCLKAESSTSSSKNYLYGAAPPSSPCTEGSEGKHGVVINTKRGSGKHDASMSLHSKNCYTFVESRKEKNDKNPVTCNDNSIAKSEGLMPLSNIGSNATVKSFLRKTIEGTHEAEHLLSAKTLLATDITCVMLQASMCRLRHILLSSGNPIPVGLSRSNGVSFLNQLPSDPSMTTENISGKYDVKKKENIPIRIAGDIDGGMLDGHLNAPVGVWRTLGASKVVKPSNSPNMEVGPSFSHNSFNEEGILSYGQRKPLQELLDGIALLVQQAISFVDLSLDADCGDGPYGLLALQEQWRRGFCCGPSMVHAGCGGTLASSHSLDIAGLELVDPLSADVHASTVISLLQSDVKTALKSAFPNLEGPLTVTDWCKGRNQLVDTGSIVDGVSAESSINECRDSSEPMSPSQSSVGGSSTIKVSSTMDSAKVDEISQRRSGQDLCITESEQQSCSRLKPTLIALPFPSILVGYQDDWLKTSANSLQHWEKAPLEPYALQKPVTYHVVCPDIDPLTSAAADFFQQLGTVYETCKLGTHSPQGLGNQMEIESAKLSSCGFVLLDCPQSMKIESSNTSLVGSVSDYFLSLSNGWDLTSYLKSLSKALRGLKIGSCFSTNASEGSNGSCLVIYVVCPFPDPTAILQTVIESSVAIGSVVQQSDRERRSSLHSQVVKALSGLATVDEASAANILVLSGFSIPKLVLQIVTVDAIFRVTSPSVSELVILKETAFTVYNKARRISRGISSDFSQSAFSSRSHSVLTQMPSPISGMWKDCVGPRMAGHPLPREGDIDAGLRSGTWDNSWQPTRTGGLNCDPSRTGDIFLHDEIRYMFEPLFILAESGSPENGISIIGSPTSESSKALTDDSSGNYLQSTSTAGNVESASSTDGSGSDTKPPPSLHCCYGWTEDWRWLVCIWTDSRGELLDCNIFPFGGISSRQDTKGLQCLFVQILQQGCLILQSCDPGLAKPRDFVIARIGGFYELEYLEWQKAIYSVGVSEMKRWPLQLRKSMSDGMSATSNGSSLQQPDMGLIPERTLPSSPSPLYSPHTKSTGFMKGGLGQPAARKQLMGGHSMVDNSRGLLHWAQSISFVAVSMDHTLQLVLQADSSTPGAMTDDTTTGNNGWHKRGVGGPKMPCYIEGFTPVKSLGSTSSAYILIPSPSMRFLPPTFLQLPTCLTAESPPLAHLLHSKGSALPLSTGFVVSKAVPSMRNDYRSNLKEEWPSILSVSLIDYYGGANIPQEKIVRGINKQGRSLNWEAKDFEIETHLVLESLAAELHALSWMTVSPTYLERRTALPFHCDMVLRLRRLLHFADKELSKQSEKS</sequence>
<evidence type="ECO:0000256" key="4">
    <source>
        <dbReference type="ARBA" id="ARBA00022491"/>
    </source>
</evidence>
<evidence type="ECO:0000313" key="14">
    <source>
        <dbReference type="EMBL" id="KAL2332580.1"/>
    </source>
</evidence>
<comment type="subcellular location">
    <subcellularLocation>
        <location evidence="1 9">Nucleus</location>
    </subcellularLocation>
</comment>
<keyword evidence="15" id="KW-1185">Reference proteome</keyword>
<dbReference type="PANTHER" id="PTHR48249">
    <property type="entry name" value="MEDIATOR OF RNA POLYMERASE II TRANSCRIPTION SUBUNIT 13"/>
    <property type="match status" value="1"/>
</dbReference>
<evidence type="ECO:0000259" key="11">
    <source>
        <dbReference type="Pfam" id="PF06333"/>
    </source>
</evidence>
<feature type="region of interest" description="Disordered" evidence="10">
    <location>
        <begin position="1055"/>
        <end position="1079"/>
    </location>
</feature>
<keyword evidence="5 9" id="KW-0805">Transcription regulation</keyword>
<feature type="domain" description="Mediator complex subunit Med13 N-terminal" evidence="12">
    <location>
        <begin position="2"/>
        <end position="340"/>
    </location>
</feature>
<evidence type="ECO:0000256" key="2">
    <source>
        <dbReference type="ARBA" id="ARBA00009354"/>
    </source>
</evidence>
<evidence type="ECO:0000256" key="8">
    <source>
        <dbReference type="ARBA" id="ARBA00023242"/>
    </source>
</evidence>
<dbReference type="Proteomes" id="UP001603857">
    <property type="component" value="Unassembled WGS sequence"/>
</dbReference>
<comment type="function">
    <text evidence="9">Component of the Mediator complex, a coactivator involved in regulated transcription of nearly all RNA polymerase II-dependent genes. Mediator functions as a bridge to convey information from gene-specific regulatory proteins to the basal RNA polymerase II transcription machinery. Mediator is recruited to promoters by direct interactions with regulatory proteins and serves as a scaffold for the assembly of a functional preinitiation complex with RNA polymerase II and the general transcription factors.</text>
</comment>
<dbReference type="Pfam" id="PF18296">
    <property type="entry name" value="MID_MedPIWI"/>
    <property type="match status" value="1"/>
</dbReference>
<feature type="compositionally biased region" description="Low complexity" evidence="10">
    <location>
        <begin position="394"/>
        <end position="416"/>
    </location>
</feature>
<evidence type="ECO:0000256" key="5">
    <source>
        <dbReference type="ARBA" id="ARBA00023015"/>
    </source>
</evidence>
<dbReference type="EMBL" id="JBGMDY010000005">
    <property type="protein sequence ID" value="KAL2332580.1"/>
    <property type="molecule type" value="Genomic_DNA"/>
</dbReference>
<feature type="region of interest" description="Disordered" evidence="10">
    <location>
        <begin position="1501"/>
        <end position="1549"/>
    </location>
</feature>
<evidence type="ECO:0000256" key="9">
    <source>
        <dbReference type="RuleBase" id="RU364134"/>
    </source>
</evidence>
<evidence type="ECO:0000256" key="6">
    <source>
        <dbReference type="ARBA" id="ARBA00023159"/>
    </source>
</evidence>
<accession>A0ABD1M9V6</accession>
<gene>
    <name evidence="14" type="ORF">Fmac_013793</name>
</gene>
<dbReference type="PANTHER" id="PTHR48249:SF3">
    <property type="entry name" value="MEDIATOR OF RNA POLYMERASE II TRANSCRIPTION SUBUNIT 13"/>
    <property type="match status" value="1"/>
</dbReference>
<evidence type="ECO:0000259" key="13">
    <source>
        <dbReference type="Pfam" id="PF18296"/>
    </source>
</evidence>
<evidence type="ECO:0000256" key="1">
    <source>
        <dbReference type="ARBA" id="ARBA00004123"/>
    </source>
</evidence>
<dbReference type="GO" id="GO:0005634">
    <property type="term" value="C:nucleus"/>
    <property type="evidence" value="ECO:0007669"/>
    <property type="project" value="UniProtKB-SubCell"/>
</dbReference>
<feature type="domain" description="Mediator complex subunit Med13 C-terminal" evidence="11">
    <location>
        <begin position="1551"/>
        <end position="1954"/>
    </location>
</feature>
<evidence type="ECO:0000256" key="3">
    <source>
        <dbReference type="ARBA" id="ARBA00019618"/>
    </source>
</evidence>
<dbReference type="Pfam" id="PF11597">
    <property type="entry name" value="Med13_N"/>
    <property type="match status" value="1"/>
</dbReference>
<dbReference type="InterPro" id="IPR021643">
    <property type="entry name" value="Mediator_Med13_N"/>
</dbReference>
<comment type="similarity">
    <text evidence="2 9">Belongs to the Mediator complex subunit 13 family.</text>
</comment>
<feature type="compositionally biased region" description="Low complexity" evidence="10">
    <location>
        <begin position="1062"/>
        <end position="1075"/>
    </location>
</feature>
<reference evidence="14 15" key="1">
    <citation type="submission" date="2024-08" db="EMBL/GenBank/DDBJ databases">
        <title>Insights into the chromosomal genome structure of Flemingia macrophylla.</title>
        <authorList>
            <person name="Ding Y."/>
            <person name="Zhao Y."/>
            <person name="Bi W."/>
            <person name="Wu M."/>
            <person name="Zhao G."/>
            <person name="Gong Y."/>
            <person name="Li W."/>
            <person name="Zhang P."/>
        </authorList>
    </citation>
    <scope>NUCLEOTIDE SEQUENCE [LARGE SCALE GENOMIC DNA]</scope>
    <source>
        <strain evidence="14">DYQJB</strain>
        <tissue evidence="14">Leaf</tissue>
    </source>
</reference>
<keyword evidence="6 9" id="KW-0010">Activator</keyword>
<evidence type="ECO:0000256" key="7">
    <source>
        <dbReference type="ARBA" id="ARBA00023163"/>
    </source>
</evidence>
<proteinExistence type="inferred from homology"/>
<name>A0ABD1M9V6_9FABA</name>
<protein>
    <recommendedName>
        <fullName evidence="3 9">Mediator of RNA polymerase II transcription subunit 13</fullName>
    </recommendedName>
</protein>